<dbReference type="GO" id="GO:0005663">
    <property type="term" value="C:DNA replication factor C complex"/>
    <property type="evidence" value="ECO:0007669"/>
    <property type="project" value="InterPro"/>
</dbReference>
<feature type="compositionally biased region" description="Basic and acidic residues" evidence="9">
    <location>
        <begin position="15"/>
        <end position="33"/>
    </location>
</feature>
<dbReference type="GO" id="GO:0005634">
    <property type="term" value="C:nucleus"/>
    <property type="evidence" value="ECO:0007669"/>
    <property type="project" value="UniProtKB-SubCell"/>
</dbReference>
<dbReference type="EMBL" id="GG662407">
    <property type="protein sequence ID" value="EAS05103.2"/>
    <property type="molecule type" value="Genomic_DNA"/>
</dbReference>
<dbReference type="InterPro" id="IPR003593">
    <property type="entry name" value="AAA+_ATPase"/>
</dbReference>
<dbReference type="CDD" id="cd00009">
    <property type="entry name" value="AAA"/>
    <property type="match status" value="1"/>
</dbReference>
<feature type="region of interest" description="Disordered" evidence="9">
    <location>
        <begin position="1118"/>
        <end position="1230"/>
    </location>
</feature>
<feature type="compositionally biased region" description="Basic and acidic residues" evidence="9">
    <location>
        <begin position="99"/>
        <end position="112"/>
    </location>
</feature>
<dbReference type="Pfam" id="PF25361">
    <property type="entry name" value="AAA_lid_RFC1"/>
    <property type="match status" value="1"/>
</dbReference>
<dbReference type="SUPFAM" id="SSF48019">
    <property type="entry name" value="post-AAA+ oligomerization domain-like"/>
    <property type="match status" value="1"/>
</dbReference>
<dbReference type="OrthoDB" id="446168at2759"/>
<dbReference type="AlphaFoldDB" id="I7M476"/>
<feature type="compositionally biased region" description="Basic and acidic residues" evidence="9">
    <location>
        <begin position="1162"/>
        <end position="1198"/>
    </location>
</feature>
<feature type="compositionally biased region" description="Basic and acidic residues" evidence="9">
    <location>
        <begin position="1118"/>
        <end position="1139"/>
    </location>
</feature>
<dbReference type="Gene3D" id="1.10.8.60">
    <property type="match status" value="1"/>
</dbReference>
<dbReference type="Pfam" id="PF08519">
    <property type="entry name" value="RFC1"/>
    <property type="match status" value="1"/>
</dbReference>
<gene>
    <name evidence="11" type="ORF">TTHERM_00762900</name>
</gene>
<dbReference type="SMART" id="SM00382">
    <property type="entry name" value="AAA"/>
    <property type="match status" value="1"/>
</dbReference>
<dbReference type="GO" id="GO:0003689">
    <property type="term" value="F:DNA clamp loader activity"/>
    <property type="evidence" value="ECO:0007669"/>
    <property type="project" value="UniProtKB-UniRule"/>
</dbReference>
<dbReference type="FunCoup" id="I7M476">
    <property type="interactions" value="512"/>
</dbReference>
<dbReference type="GO" id="GO:0006281">
    <property type="term" value="P:DNA repair"/>
    <property type="evidence" value="ECO:0007669"/>
    <property type="project" value="InterPro"/>
</dbReference>
<feature type="compositionally biased region" description="Polar residues" evidence="9">
    <location>
        <begin position="551"/>
        <end position="567"/>
    </location>
</feature>
<feature type="region of interest" description="Disordered" evidence="9">
    <location>
        <begin position="218"/>
        <end position="262"/>
    </location>
</feature>
<keyword evidence="3 7" id="KW-0235">DNA replication</keyword>
<dbReference type="KEGG" id="tet:TTHERM_00762900"/>
<keyword evidence="5 7" id="KW-0067">ATP-binding</keyword>
<dbReference type="InterPro" id="IPR047854">
    <property type="entry name" value="RFC_lid"/>
</dbReference>
<comment type="similarity">
    <text evidence="2 7">Belongs to the activator 1 large subunit family.</text>
</comment>
<feature type="compositionally biased region" description="Basic and acidic residues" evidence="9">
    <location>
        <begin position="230"/>
        <end position="245"/>
    </location>
</feature>
<dbReference type="STRING" id="312017.I7M476"/>
<keyword evidence="12" id="KW-1185">Reference proteome</keyword>
<feature type="compositionally biased region" description="Acidic residues" evidence="9">
    <location>
        <begin position="1140"/>
        <end position="1156"/>
    </location>
</feature>
<dbReference type="FunFam" id="3.40.50.300:FF:000395">
    <property type="entry name" value="Replication factor C subunit 1"/>
    <property type="match status" value="1"/>
</dbReference>
<evidence type="ECO:0000256" key="9">
    <source>
        <dbReference type="SAM" id="MobiDB-lite"/>
    </source>
</evidence>
<dbReference type="Pfam" id="PF00004">
    <property type="entry name" value="AAA"/>
    <property type="match status" value="1"/>
</dbReference>
<feature type="compositionally biased region" description="Polar residues" evidence="9">
    <location>
        <begin position="126"/>
        <end position="141"/>
    </location>
</feature>
<proteinExistence type="inferred from homology"/>
<dbReference type="Proteomes" id="UP000009168">
    <property type="component" value="Unassembled WGS sequence"/>
</dbReference>
<evidence type="ECO:0000256" key="2">
    <source>
        <dbReference type="ARBA" id="ARBA00006116"/>
    </source>
</evidence>
<evidence type="ECO:0000256" key="4">
    <source>
        <dbReference type="ARBA" id="ARBA00022741"/>
    </source>
</evidence>
<dbReference type="GO" id="GO:0003677">
    <property type="term" value="F:DNA binding"/>
    <property type="evidence" value="ECO:0007669"/>
    <property type="project" value="InterPro"/>
</dbReference>
<keyword evidence="4 7" id="KW-0547">Nucleotide-binding</keyword>
<dbReference type="CDD" id="cd18140">
    <property type="entry name" value="HLD_clamp_RFC"/>
    <property type="match status" value="1"/>
</dbReference>
<dbReference type="InParanoid" id="I7M476"/>
<evidence type="ECO:0000256" key="8">
    <source>
        <dbReference type="SAM" id="Coils"/>
    </source>
</evidence>
<evidence type="ECO:0000313" key="12">
    <source>
        <dbReference type="Proteomes" id="UP000009168"/>
    </source>
</evidence>
<dbReference type="PANTHER" id="PTHR23389:SF6">
    <property type="entry name" value="REPLICATION FACTOR C SUBUNIT 1"/>
    <property type="match status" value="1"/>
</dbReference>
<dbReference type="GO" id="GO:0016887">
    <property type="term" value="F:ATP hydrolysis activity"/>
    <property type="evidence" value="ECO:0007669"/>
    <property type="project" value="InterPro"/>
</dbReference>
<feature type="region of interest" description="Disordered" evidence="9">
    <location>
        <begin position="479"/>
        <end position="501"/>
    </location>
</feature>
<dbReference type="PANTHER" id="PTHR23389">
    <property type="entry name" value="CHROMOSOME TRANSMISSION FIDELITY FACTOR 18"/>
    <property type="match status" value="1"/>
</dbReference>
<dbReference type="PIRSF" id="PIRSF036578">
    <property type="entry name" value="RFC1"/>
    <property type="match status" value="1"/>
</dbReference>
<feature type="domain" description="AAA+ ATPase" evidence="10">
    <location>
        <begin position="690"/>
        <end position="819"/>
    </location>
</feature>
<dbReference type="InterPro" id="IPR027417">
    <property type="entry name" value="P-loop_NTPase"/>
</dbReference>
<dbReference type="RefSeq" id="XP_001025348.2">
    <property type="nucleotide sequence ID" value="XM_001025348.3"/>
</dbReference>
<feature type="compositionally biased region" description="Acidic residues" evidence="9">
    <location>
        <begin position="192"/>
        <end position="205"/>
    </location>
</feature>
<dbReference type="InterPro" id="IPR003959">
    <property type="entry name" value="ATPase_AAA_core"/>
</dbReference>
<evidence type="ECO:0000256" key="3">
    <source>
        <dbReference type="ARBA" id="ARBA00022705"/>
    </source>
</evidence>
<feature type="region of interest" description="Disordered" evidence="9">
    <location>
        <begin position="542"/>
        <end position="567"/>
    </location>
</feature>
<protein>
    <recommendedName>
        <fullName evidence="7">Replication factor C subunit 1</fullName>
    </recommendedName>
</protein>
<evidence type="ECO:0000256" key="1">
    <source>
        <dbReference type="ARBA" id="ARBA00004123"/>
    </source>
</evidence>
<dbReference type="Gene3D" id="3.40.50.300">
    <property type="entry name" value="P-loop containing nucleotide triphosphate hydrolases"/>
    <property type="match status" value="1"/>
</dbReference>
<dbReference type="GeneID" id="7845450"/>
<reference evidence="12" key="1">
    <citation type="journal article" date="2006" name="PLoS Biol.">
        <title>Macronuclear genome sequence of the ciliate Tetrahymena thermophila, a model eukaryote.</title>
        <authorList>
            <person name="Eisen J.A."/>
            <person name="Coyne R.S."/>
            <person name="Wu M."/>
            <person name="Wu D."/>
            <person name="Thiagarajan M."/>
            <person name="Wortman J.R."/>
            <person name="Badger J.H."/>
            <person name="Ren Q."/>
            <person name="Amedeo P."/>
            <person name="Jones K.M."/>
            <person name="Tallon L.J."/>
            <person name="Delcher A.L."/>
            <person name="Salzberg S.L."/>
            <person name="Silva J.C."/>
            <person name="Haas B.J."/>
            <person name="Majoros W.H."/>
            <person name="Farzad M."/>
            <person name="Carlton J.M."/>
            <person name="Smith R.K. Jr."/>
            <person name="Garg J."/>
            <person name="Pearlman R.E."/>
            <person name="Karrer K.M."/>
            <person name="Sun L."/>
            <person name="Manning G."/>
            <person name="Elde N.C."/>
            <person name="Turkewitz A.P."/>
            <person name="Asai D.J."/>
            <person name="Wilkes D.E."/>
            <person name="Wang Y."/>
            <person name="Cai H."/>
            <person name="Collins K."/>
            <person name="Stewart B.A."/>
            <person name="Lee S.R."/>
            <person name="Wilamowska K."/>
            <person name="Weinberg Z."/>
            <person name="Ruzzo W.L."/>
            <person name="Wloga D."/>
            <person name="Gaertig J."/>
            <person name="Frankel J."/>
            <person name="Tsao C.-C."/>
            <person name="Gorovsky M.A."/>
            <person name="Keeling P.J."/>
            <person name="Waller R.F."/>
            <person name="Patron N.J."/>
            <person name="Cherry J.M."/>
            <person name="Stover N.A."/>
            <person name="Krieger C.J."/>
            <person name="del Toro C."/>
            <person name="Ryder H.F."/>
            <person name="Williamson S.C."/>
            <person name="Barbeau R.A."/>
            <person name="Hamilton E.P."/>
            <person name="Orias E."/>
        </authorList>
    </citation>
    <scope>NUCLEOTIDE SEQUENCE [LARGE SCALE GENOMIC DNA]</scope>
    <source>
        <strain evidence="12">SB210</strain>
    </source>
</reference>
<dbReference type="Gene3D" id="1.20.272.10">
    <property type="match status" value="1"/>
</dbReference>
<evidence type="ECO:0000256" key="5">
    <source>
        <dbReference type="ARBA" id="ARBA00022840"/>
    </source>
</evidence>
<feature type="compositionally biased region" description="Low complexity" evidence="9">
    <location>
        <begin position="1218"/>
        <end position="1230"/>
    </location>
</feature>
<organism evidence="11 12">
    <name type="scientific">Tetrahymena thermophila (strain SB210)</name>
    <dbReference type="NCBI Taxonomy" id="312017"/>
    <lineage>
        <taxon>Eukaryota</taxon>
        <taxon>Sar</taxon>
        <taxon>Alveolata</taxon>
        <taxon>Ciliophora</taxon>
        <taxon>Intramacronucleata</taxon>
        <taxon>Oligohymenophorea</taxon>
        <taxon>Hymenostomatida</taxon>
        <taxon>Tetrahymenina</taxon>
        <taxon>Tetrahymenidae</taxon>
        <taxon>Tetrahymena</taxon>
    </lineage>
</organism>
<dbReference type="SUPFAM" id="SSF52540">
    <property type="entry name" value="P-loop containing nucleoside triphosphate hydrolases"/>
    <property type="match status" value="1"/>
</dbReference>
<evidence type="ECO:0000256" key="6">
    <source>
        <dbReference type="ARBA" id="ARBA00023242"/>
    </source>
</evidence>
<evidence type="ECO:0000256" key="7">
    <source>
        <dbReference type="PIRNR" id="PIRNR036578"/>
    </source>
</evidence>
<dbReference type="InterPro" id="IPR013725">
    <property type="entry name" value="DNA_replication_fac_RFC1_C"/>
</dbReference>
<feature type="region of interest" description="Disordered" evidence="9">
    <location>
        <begin position="1"/>
        <end position="205"/>
    </location>
</feature>
<dbReference type="eggNOG" id="KOG1968">
    <property type="taxonomic scope" value="Eukaryota"/>
</dbReference>
<feature type="compositionally biased region" description="Basic and acidic residues" evidence="9">
    <location>
        <begin position="488"/>
        <end position="498"/>
    </location>
</feature>
<keyword evidence="8" id="KW-0175">Coiled coil</keyword>
<accession>I7M476</accession>
<comment type="subcellular location">
    <subcellularLocation>
        <location evidence="1 7">Nucleus</location>
    </subcellularLocation>
</comment>
<dbReference type="GO" id="GO:0005524">
    <property type="term" value="F:ATP binding"/>
    <property type="evidence" value="ECO:0007669"/>
    <property type="project" value="UniProtKB-UniRule"/>
</dbReference>
<dbReference type="InterPro" id="IPR012178">
    <property type="entry name" value="RFC1"/>
</dbReference>
<sequence>MSGSKKQQKTLFEVFKGKENNKSVSPKHVDPKKQKLLAKIINKPNQKMQEEEKNTMSKKKNQKDEILDQKRGRKPSNPIESREQSNSPTPIKNQKKNNKAADHEVEKNKEFTDIQNTQHVKKQQLKTKTNENYANKSTNNNRDIETEEELTSPKDEIKAKGIKKQNRLMKISEKVKANPKKQNKKIPILISDQEDSDDESEQGEVEYVDDQVDNLQQNKRVDQMFKNNQKKIEFQSKGKKEEPEQKQGNSLLAFLQPQDLQQDLENMKINEQDKQDKQDDEINEDEEEIRRLDQLIKLKQESILISDSPIKTNNQVRQKDENQMEIEEAVQQEQEQENSIQEISEEAFVPKNLKNKTFYFLGQFKEFDIKIIKLAIEDNEGKVINKEKQGKDHYNVIGNKNVSFNDMKNIKEKQFPYQNYDDFVSLVEKTLGMKIENIITKYKQIQENGEPKQKKDTPIQNINQQQKQQIQTAQTAAFSQKVNQQNQKTDEKANKKIQNESQSSLSGLASFLPPSAFIQQDPEIVEDLNENEYHVNDKMIKSEAYKDQNSKDSNQADSEKQNMSNSVPFFTKKDLKKPQTKAICKIDEEPQIINEINKQESMEVEVEYVKKIKNTQKPFMDHHQAQLNKKKQNQENSIHSLWTHKYAPQELNDCVGNEAQIKKLENWLVNWENVVVHKQKVQGNWKENPGSRACLISGPPGIGKTSTVRLLAQKYNMNIIEWNASDVRNKNAIETIINPLKDNTVLNFKHEVSSQRSIILMDEVDGMSSGDIGGNQALMKIIKETKNPIFCVCNDRYSQKLRSLASICFDVRFYKPNKGQIAKRLLEVCRKEGLKSELNHLEFLAESVNNDIRQALNLLQMQSKKSKDISFKSLVQGLSSFKKDDQVSMSAFEAAKILMTKVEFDRKKQISQKVDLFFLDYELVPMLIHENYLSTFQSKEYNRTSVQELERIADATCAMAESDLLQDSIRSGGNWSLLQNVGFLTSVYVPQQVCSKCNTYPQMTQHLGKFSSQRKTSRLIRQLRMQLAQNISGNRQAVQFDYINPLMELILYQLENNGKQGVDNVISIMEEYNITPDLLKEHFITVPYKSDFEQRLKDIPTTIKTNLTKTYNKRFKDDVKPDKKTKKSEDEEHHVKYDDVLGEIDEVEIDEEEQEDQQQQQQKEDEETKNNIKESKQSKETQKKSDINKQQLEEEKKAQTIKSTKTSTKEVKSQPEQKNNLKSFFLKNKK</sequence>
<evidence type="ECO:0000313" key="11">
    <source>
        <dbReference type="EMBL" id="EAS05103.2"/>
    </source>
</evidence>
<name>I7M476_TETTS</name>
<dbReference type="GO" id="GO:0006260">
    <property type="term" value="P:DNA replication"/>
    <property type="evidence" value="ECO:0007669"/>
    <property type="project" value="UniProtKB-KW"/>
</dbReference>
<keyword evidence="6 7" id="KW-0539">Nucleus</keyword>
<evidence type="ECO:0000259" key="10">
    <source>
        <dbReference type="SMART" id="SM00382"/>
    </source>
</evidence>
<dbReference type="InterPro" id="IPR008921">
    <property type="entry name" value="DNA_pol3_clamp-load_cplx_C"/>
</dbReference>
<feature type="coiled-coil region" evidence="8">
    <location>
        <begin position="275"/>
        <end position="346"/>
    </location>
</feature>